<proteinExistence type="predicted"/>
<evidence type="ECO:0000313" key="1">
    <source>
        <dbReference type="EMBL" id="NLR73637.1"/>
    </source>
</evidence>
<name>A0A847S389_9NEIS</name>
<evidence type="ECO:0000313" key="2">
    <source>
        <dbReference type="Proteomes" id="UP000587991"/>
    </source>
</evidence>
<gene>
    <name evidence="1" type="ORF">HF682_00485</name>
</gene>
<dbReference type="Proteomes" id="UP000587991">
    <property type="component" value="Unassembled WGS sequence"/>
</dbReference>
<accession>A0A847S389</accession>
<sequence length="107" mass="11591">MSKYVNDLPAEVVLGAPYTPEARPARVVYRVLLVGQDQLGLIKAGEQYLPQQVASLEVRFESASQPALQAHASRSFDCAVWQCRGALDEAVLHEVCRIAPAGMLLAA</sequence>
<dbReference type="RefSeq" id="WP_168875304.1">
    <property type="nucleotide sequence ID" value="NZ_JABAIM010000001.1"/>
</dbReference>
<dbReference type="AlphaFoldDB" id="A0A847S389"/>
<dbReference type="EMBL" id="JABAIM010000001">
    <property type="protein sequence ID" value="NLR73637.1"/>
    <property type="molecule type" value="Genomic_DNA"/>
</dbReference>
<reference evidence="1 2" key="1">
    <citation type="submission" date="2020-04" db="EMBL/GenBank/DDBJ databases">
        <title>Draft genome of Leeia sp. IMCC25680.</title>
        <authorList>
            <person name="Song J."/>
            <person name="Cho J.-C."/>
        </authorList>
    </citation>
    <scope>NUCLEOTIDE SEQUENCE [LARGE SCALE GENOMIC DNA]</scope>
    <source>
        <strain evidence="1 2">IMCC25680</strain>
    </source>
</reference>
<organism evidence="1 2">
    <name type="scientific">Leeia aquatica</name>
    <dbReference type="NCBI Taxonomy" id="2725557"/>
    <lineage>
        <taxon>Bacteria</taxon>
        <taxon>Pseudomonadati</taxon>
        <taxon>Pseudomonadota</taxon>
        <taxon>Betaproteobacteria</taxon>
        <taxon>Neisseriales</taxon>
        <taxon>Leeiaceae</taxon>
        <taxon>Leeia</taxon>
    </lineage>
</organism>
<protein>
    <submittedName>
        <fullName evidence="1">Uncharacterized protein</fullName>
    </submittedName>
</protein>
<keyword evidence="2" id="KW-1185">Reference proteome</keyword>
<comment type="caution">
    <text evidence="1">The sequence shown here is derived from an EMBL/GenBank/DDBJ whole genome shotgun (WGS) entry which is preliminary data.</text>
</comment>